<keyword evidence="15 21" id="KW-0175">Coiled coil</keyword>
<dbReference type="FunFam" id="2.10.25.10:FF:000011">
    <property type="entry name" value="Cadherin EGF LAG seven-pass G-type receptor"/>
    <property type="match status" value="2"/>
</dbReference>
<dbReference type="FunFam" id="2.10.25.10:FF:000145">
    <property type="entry name" value="Laminin subunit beta 1"/>
    <property type="match status" value="1"/>
</dbReference>
<dbReference type="FunFam" id="3.30.200.20:FF:000106">
    <property type="entry name" value="serine/threonine-protein kinase TBK1 isoform X1"/>
    <property type="match status" value="1"/>
</dbReference>
<dbReference type="GO" id="GO:0010628">
    <property type="term" value="P:positive regulation of gene expression"/>
    <property type="evidence" value="ECO:0007669"/>
    <property type="project" value="UniProtKB-ARBA"/>
</dbReference>
<dbReference type="GO" id="GO:0006950">
    <property type="term" value="P:response to stress"/>
    <property type="evidence" value="ECO:0007669"/>
    <property type="project" value="UniProtKB-ARBA"/>
</dbReference>
<dbReference type="Gene3D" id="3.30.200.20">
    <property type="entry name" value="Phosphorylase Kinase, domain 1"/>
    <property type="match status" value="1"/>
</dbReference>
<evidence type="ECO:0000256" key="19">
    <source>
        <dbReference type="PROSITE-ProRule" id="PRU00460"/>
    </source>
</evidence>
<feature type="disulfide bond" evidence="19">
    <location>
        <begin position="1879"/>
        <end position="1896"/>
    </location>
</feature>
<keyword evidence="14" id="KW-0130">Cell adhesion</keyword>
<feature type="disulfide bond" evidence="19">
    <location>
        <begin position="1334"/>
        <end position="1346"/>
    </location>
</feature>
<dbReference type="Pfam" id="PF24973">
    <property type="entry name" value="EGF_LMN_ATRN"/>
    <property type="match status" value="2"/>
</dbReference>
<reference evidence="27" key="1">
    <citation type="submission" date="2020-11" db="EMBL/GenBank/DDBJ databases">
        <authorList>
            <person name="Tran Van P."/>
        </authorList>
    </citation>
    <scope>NUCLEOTIDE SEQUENCE</scope>
</reference>
<feature type="disulfide bond" evidence="19">
    <location>
        <begin position="1590"/>
        <end position="1599"/>
    </location>
</feature>
<feature type="domain" description="Laminin EGF-like" evidence="24">
    <location>
        <begin position="1826"/>
        <end position="1876"/>
    </location>
</feature>
<dbReference type="Proteomes" id="UP000728032">
    <property type="component" value="Unassembled WGS sequence"/>
</dbReference>
<evidence type="ECO:0000256" key="13">
    <source>
        <dbReference type="ARBA" id="ARBA00022869"/>
    </source>
</evidence>
<dbReference type="PROSITE" id="PS50011">
    <property type="entry name" value="PROTEIN_KINASE_DOM"/>
    <property type="match status" value="1"/>
</dbReference>
<dbReference type="SUPFAM" id="SSF57997">
    <property type="entry name" value="Tropomyosin"/>
    <property type="match status" value="1"/>
</dbReference>
<keyword evidence="9" id="KW-0677">Repeat</keyword>
<evidence type="ECO:0000256" key="3">
    <source>
        <dbReference type="ARBA" id="ARBA00022490"/>
    </source>
</evidence>
<feature type="domain" description="Laminin EGF-like" evidence="24">
    <location>
        <begin position="1283"/>
        <end position="1333"/>
    </location>
</feature>
<dbReference type="InterPro" id="IPR000742">
    <property type="entry name" value="EGF"/>
</dbReference>
<dbReference type="GO" id="GO:0016477">
    <property type="term" value="P:cell migration"/>
    <property type="evidence" value="ECO:0007669"/>
    <property type="project" value="TreeGrafter"/>
</dbReference>
<evidence type="ECO:0000256" key="7">
    <source>
        <dbReference type="ARBA" id="ARBA00022679"/>
    </source>
</evidence>
<evidence type="ECO:0000259" key="26">
    <source>
        <dbReference type="PROSITE" id="PS51117"/>
    </source>
</evidence>
<dbReference type="PROSITE" id="PS50027">
    <property type="entry name" value="EGF_LAM_2"/>
    <property type="match status" value="10"/>
</dbReference>
<dbReference type="GO" id="GO:0007411">
    <property type="term" value="P:axon guidance"/>
    <property type="evidence" value="ECO:0007669"/>
    <property type="project" value="TreeGrafter"/>
</dbReference>
<keyword evidence="7" id="KW-0808">Transferase</keyword>
<evidence type="ECO:0000256" key="15">
    <source>
        <dbReference type="ARBA" id="ARBA00023054"/>
    </source>
</evidence>
<dbReference type="Gene3D" id="2.10.25.10">
    <property type="entry name" value="Laminin"/>
    <property type="match status" value="11"/>
</dbReference>
<keyword evidence="10 20" id="KW-0547">Nucleotide-binding</keyword>
<feature type="domain" description="Laminin EGF-like" evidence="24">
    <location>
        <begin position="1925"/>
        <end position="1971"/>
    </location>
</feature>
<keyword evidence="6" id="KW-0272">Extracellular matrix</keyword>
<feature type="coiled-coil region" evidence="21">
    <location>
        <begin position="2037"/>
        <end position="2106"/>
    </location>
</feature>
<feature type="compositionally biased region" description="Polar residues" evidence="22">
    <location>
        <begin position="709"/>
        <end position="727"/>
    </location>
</feature>
<evidence type="ECO:0000259" key="23">
    <source>
        <dbReference type="PROSITE" id="PS50011"/>
    </source>
</evidence>
<dbReference type="FunFam" id="2.10.25.10:FF:000130">
    <property type="entry name" value="Laminin subunit beta 1"/>
    <property type="match status" value="1"/>
</dbReference>
<evidence type="ECO:0000256" key="18">
    <source>
        <dbReference type="ARBA" id="ARBA00023292"/>
    </source>
</evidence>
<dbReference type="Gene3D" id="2.170.300.10">
    <property type="entry name" value="Tie2 ligand-binding domain superfamily"/>
    <property type="match status" value="1"/>
</dbReference>
<feature type="disulfide bond" evidence="19">
    <location>
        <begin position="1569"/>
        <end position="1581"/>
    </location>
</feature>
<feature type="domain" description="Laminin EGF-like" evidence="24">
    <location>
        <begin position="1569"/>
        <end position="1616"/>
    </location>
</feature>
<proteinExistence type="predicted"/>
<evidence type="ECO:0000256" key="21">
    <source>
        <dbReference type="SAM" id="Coils"/>
    </source>
</evidence>
<dbReference type="GO" id="GO:0070831">
    <property type="term" value="P:basement membrane assembly"/>
    <property type="evidence" value="ECO:0007669"/>
    <property type="project" value="TreeGrafter"/>
</dbReference>
<evidence type="ECO:0000256" key="1">
    <source>
        <dbReference type="ARBA" id="ARBA00004302"/>
    </source>
</evidence>
<dbReference type="FunFam" id="2.10.25.10:FF:000090">
    <property type="entry name" value="laminin subunit alpha"/>
    <property type="match status" value="1"/>
</dbReference>
<dbReference type="FunFam" id="2.10.25.10:FF:000280">
    <property type="entry name" value="Laminin subunit beta 4"/>
    <property type="match status" value="1"/>
</dbReference>
<dbReference type="PANTHER" id="PTHR10574">
    <property type="entry name" value="NETRIN/LAMININ-RELATED"/>
    <property type="match status" value="1"/>
</dbReference>
<dbReference type="OrthoDB" id="5985440at2759"/>
<feature type="disulfide bond" evidence="19">
    <location>
        <begin position="1336"/>
        <end position="1353"/>
    </location>
</feature>
<dbReference type="GO" id="GO:0005524">
    <property type="term" value="F:ATP binding"/>
    <property type="evidence" value="ECO:0007669"/>
    <property type="project" value="UniProtKB-UniRule"/>
</dbReference>
<dbReference type="FunFam" id="2.10.25.10:FF:000065">
    <property type="entry name" value="Laminin subunit beta 1"/>
    <property type="match status" value="1"/>
</dbReference>
<dbReference type="GO" id="GO:0043256">
    <property type="term" value="C:laminin complex"/>
    <property type="evidence" value="ECO:0007669"/>
    <property type="project" value="TreeGrafter"/>
</dbReference>
<feature type="disulfide bond" evidence="19">
    <location>
        <begin position="1317"/>
        <end position="1331"/>
    </location>
</feature>
<name>A0A7R9LA19_9ACAR</name>
<evidence type="ECO:0000256" key="5">
    <source>
        <dbReference type="ARBA" id="ARBA00022527"/>
    </source>
</evidence>
<dbReference type="SMART" id="SM00220">
    <property type="entry name" value="S_TKc"/>
    <property type="match status" value="1"/>
</dbReference>
<evidence type="ECO:0000313" key="27">
    <source>
        <dbReference type="EMBL" id="CAD7637690.1"/>
    </source>
</evidence>
<protein>
    <submittedName>
        <fullName evidence="27">Uncharacterized protein</fullName>
    </submittedName>
</protein>
<feature type="binding site" evidence="20">
    <location>
        <position position="47"/>
    </location>
    <ligand>
        <name>ATP</name>
        <dbReference type="ChEBI" id="CHEBI:30616"/>
    </ligand>
</feature>
<keyword evidence="28" id="KW-1185">Reference proteome</keyword>
<dbReference type="Gene3D" id="2.60.120.260">
    <property type="entry name" value="Galactose-binding domain-like"/>
    <property type="match status" value="1"/>
</dbReference>
<dbReference type="GO" id="GO:0004674">
    <property type="term" value="F:protein serine/threonine kinase activity"/>
    <property type="evidence" value="ECO:0007669"/>
    <property type="project" value="UniProtKB-KW"/>
</dbReference>
<dbReference type="Pfam" id="PF00069">
    <property type="entry name" value="Pkinase"/>
    <property type="match status" value="1"/>
</dbReference>
<dbReference type="SMART" id="SM00181">
    <property type="entry name" value="EGF"/>
    <property type="match status" value="10"/>
</dbReference>
<keyword evidence="5" id="KW-0723">Serine/threonine-protein kinase</keyword>
<feature type="domain" description="Laminin EGF-like" evidence="24">
    <location>
        <begin position="1617"/>
        <end position="1662"/>
    </location>
</feature>
<dbReference type="GO" id="GO:0045089">
    <property type="term" value="P:positive regulation of innate immune response"/>
    <property type="evidence" value="ECO:0007669"/>
    <property type="project" value="UniProtKB-ARBA"/>
</dbReference>
<feature type="disulfide bond" evidence="19">
    <location>
        <begin position="1898"/>
        <end position="1907"/>
    </location>
</feature>
<feature type="disulfide bond" evidence="19">
    <location>
        <begin position="1927"/>
        <end position="1944"/>
    </location>
</feature>
<dbReference type="PANTHER" id="PTHR10574:SF375">
    <property type="entry name" value="LAMININ SUBUNIT BETA-1"/>
    <property type="match status" value="1"/>
</dbReference>
<feature type="disulfide bond" evidence="19">
    <location>
        <begin position="1877"/>
        <end position="1889"/>
    </location>
</feature>
<dbReference type="FunFam" id="2.10.25.10:FF:000138">
    <property type="entry name" value="Laminin subunit beta 1"/>
    <property type="match status" value="1"/>
</dbReference>
<keyword evidence="18 19" id="KW-0424">Laminin EGF-like domain</keyword>
<dbReference type="EMBL" id="CAJPVJ010000117">
    <property type="protein sequence ID" value="CAG2161184.1"/>
    <property type="molecule type" value="Genomic_DNA"/>
</dbReference>
<feature type="disulfide bond" evidence="19">
    <location>
        <begin position="1617"/>
        <end position="1629"/>
    </location>
</feature>
<dbReference type="FunFam" id="2.170.300.10:FF:000001">
    <property type="entry name" value="Laminin subunit beta-1"/>
    <property type="match status" value="1"/>
</dbReference>
<feature type="domain" description="Laminin EGF-like" evidence="24">
    <location>
        <begin position="1334"/>
        <end position="1379"/>
    </location>
</feature>
<evidence type="ECO:0000259" key="25">
    <source>
        <dbReference type="PROSITE" id="PS51116"/>
    </source>
</evidence>
<dbReference type="PROSITE" id="PS51257">
    <property type="entry name" value="PROKAR_LIPOPROTEIN"/>
    <property type="match status" value="1"/>
</dbReference>
<dbReference type="GO" id="GO:0005737">
    <property type="term" value="C:cytoplasm"/>
    <property type="evidence" value="ECO:0007669"/>
    <property type="project" value="UniProtKB-SubCell"/>
</dbReference>
<dbReference type="InterPro" id="IPR008211">
    <property type="entry name" value="Laminin_N"/>
</dbReference>
<evidence type="ECO:0000256" key="22">
    <source>
        <dbReference type="SAM" id="MobiDB-lite"/>
    </source>
</evidence>
<feature type="domain" description="Laminin IV type B" evidence="25">
    <location>
        <begin position="1373"/>
        <end position="1563"/>
    </location>
</feature>
<feature type="disulfide bond" evidence="19">
    <location>
        <begin position="1355"/>
        <end position="1364"/>
    </location>
</feature>
<feature type="domain" description="Protein kinase" evidence="23">
    <location>
        <begin position="12"/>
        <end position="312"/>
    </location>
</feature>
<feature type="disulfide bond" evidence="19">
    <location>
        <begin position="1638"/>
        <end position="1647"/>
    </location>
</feature>
<feature type="disulfide bond" evidence="19">
    <location>
        <begin position="1946"/>
        <end position="1955"/>
    </location>
</feature>
<feature type="disulfide bond" evidence="19">
    <location>
        <begin position="1619"/>
        <end position="1636"/>
    </location>
</feature>
<feature type="domain" description="Laminin EGF-like" evidence="24">
    <location>
        <begin position="1160"/>
        <end position="1222"/>
    </location>
</feature>
<dbReference type="SMART" id="SM00136">
    <property type="entry name" value="LamNT"/>
    <property type="match status" value="1"/>
</dbReference>
<evidence type="ECO:0000256" key="9">
    <source>
        <dbReference type="ARBA" id="ARBA00022737"/>
    </source>
</evidence>
<evidence type="ECO:0000256" key="4">
    <source>
        <dbReference type="ARBA" id="ARBA00022525"/>
    </source>
</evidence>
<dbReference type="GO" id="GO:0034446">
    <property type="term" value="P:substrate adhesion-dependent cell spreading"/>
    <property type="evidence" value="ECO:0007669"/>
    <property type="project" value="TreeGrafter"/>
</dbReference>
<feature type="disulfide bond" evidence="19">
    <location>
        <begin position="1849"/>
        <end position="1858"/>
    </location>
</feature>
<dbReference type="InterPro" id="IPR050440">
    <property type="entry name" value="Laminin/Netrin_ECM"/>
</dbReference>
<feature type="domain" description="Laminin EGF-like" evidence="24">
    <location>
        <begin position="1877"/>
        <end position="1924"/>
    </location>
</feature>
<organism evidence="27">
    <name type="scientific">Oppiella nova</name>
    <dbReference type="NCBI Taxonomy" id="334625"/>
    <lineage>
        <taxon>Eukaryota</taxon>
        <taxon>Metazoa</taxon>
        <taxon>Ecdysozoa</taxon>
        <taxon>Arthropoda</taxon>
        <taxon>Chelicerata</taxon>
        <taxon>Arachnida</taxon>
        <taxon>Acari</taxon>
        <taxon>Acariformes</taxon>
        <taxon>Sarcoptiformes</taxon>
        <taxon>Oribatida</taxon>
        <taxon>Brachypylina</taxon>
        <taxon>Oppioidea</taxon>
        <taxon>Oppiidae</taxon>
        <taxon>Oppiella</taxon>
    </lineage>
</organism>
<comment type="caution">
    <text evidence="19">Lacks conserved residue(s) required for the propagation of feature annotation.</text>
</comment>
<evidence type="ECO:0000256" key="17">
    <source>
        <dbReference type="ARBA" id="ARBA00023180"/>
    </source>
</evidence>
<dbReference type="PROSITE" id="PS51116">
    <property type="entry name" value="LAMININ_IVB"/>
    <property type="match status" value="1"/>
</dbReference>
<dbReference type="GO" id="GO:0009967">
    <property type="term" value="P:positive regulation of signal transduction"/>
    <property type="evidence" value="ECO:0007669"/>
    <property type="project" value="UniProtKB-ARBA"/>
</dbReference>
<feature type="compositionally biased region" description="Polar residues" evidence="22">
    <location>
        <begin position="663"/>
        <end position="679"/>
    </location>
</feature>
<dbReference type="InterPro" id="IPR002049">
    <property type="entry name" value="LE_dom"/>
</dbReference>
<feature type="disulfide bond" evidence="19">
    <location>
        <begin position="1571"/>
        <end position="1588"/>
    </location>
</feature>
<evidence type="ECO:0000256" key="16">
    <source>
        <dbReference type="ARBA" id="ARBA00023157"/>
    </source>
</evidence>
<keyword evidence="4" id="KW-0964">Secreted</keyword>
<feature type="disulfide bond" evidence="19">
    <location>
        <begin position="1190"/>
        <end position="1199"/>
    </location>
</feature>
<dbReference type="PROSITE" id="PS00107">
    <property type="entry name" value="PROTEIN_KINASE_ATP"/>
    <property type="match status" value="1"/>
</dbReference>
<feature type="domain" description="Laminin EGF-like" evidence="24">
    <location>
        <begin position="1663"/>
        <end position="1714"/>
    </location>
</feature>
<feature type="disulfide bond" evidence="19">
    <location>
        <begin position="1305"/>
        <end position="1314"/>
    </location>
</feature>
<dbReference type="PRINTS" id="PR00011">
    <property type="entry name" value="EGFLAMININ"/>
</dbReference>
<dbReference type="GO" id="GO:0009887">
    <property type="term" value="P:animal organ morphogenesis"/>
    <property type="evidence" value="ECO:0007669"/>
    <property type="project" value="TreeGrafter"/>
</dbReference>
<dbReference type="PROSITE" id="PS51117">
    <property type="entry name" value="LAMININ_NTER"/>
    <property type="match status" value="1"/>
</dbReference>
<dbReference type="FunFam" id="2.10.25.10:FF:000084">
    <property type="entry name" value="Laminin subunit alpha 3"/>
    <property type="match status" value="1"/>
</dbReference>
<feature type="domain" description="Laminin N-terminal" evidence="26">
    <location>
        <begin position="863"/>
        <end position="1096"/>
    </location>
</feature>
<evidence type="ECO:0000256" key="11">
    <source>
        <dbReference type="ARBA" id="ARBA00022777"/>
    </source>
</evidence>
<evidence type="ECO:0000256" key="20">
    <source>
        <dbReference type="PROSITE-ProRule" id="PRU10141"/>
    </source>
</evidence>
<dbReference type="SUPFAM" id="SSF57196">
    <property type="entry name" value="EGF/Laminin"/>
    <property type="match status" value="12"/>
</dbReference>
<keyword evidence="3" id="KW-0963">Cytoplasm</keyword>
<evidence type="ECO:0000259" key="24">
    <source>
        <dbReference type="PROSITE" id="PS50027"/>
    </source>
</evidence>
<dbReference type="Pfam" id="PF00055">
    <property type="entry name" value="Laminin_N"/>
    <property type="match status" value="1"/>
</dbReference>
<sequence length="2573" mass="287695">MSLLRSSPNYIWNTNSVLGKGATGAVFAGCGCGAGLHKQTGDSVAVKAFNHLSHMRPYEVQKREFDVLRKVNHMNIVRLLAIEEENESHHKVLVMELCTGGSLFNILDDPINYYGLEEREFLLVLKHLAAGMKHLRDQSIIHRDLKPGNIMKFVSKDQTSIYKLTDFGAARELEEDQQFMSLYGTEEYLHPDMYERAVLRKSVGKSFKANVDLWSIGVTLYHIATGVLPFRPFGGRKNKDTMYKITTGKASGIISGVQSTENGDIEWSRTLPKSCLLSSSLQPLVTQLLAGLLECEENRMWSFDKFFKSLMIWNKQLISDETLVADILTSSDSPILLLNKESTKIRATFSLTTVKFPELVNTATNCETDAQLAKVCAAMAYSVLRNIEKSVLSHRLANDTPSYVINVKLLTHKQQTCEHMLSSLKHQLDYLAEMNRYLNRLISSLPIDVDFTVDKEPDQLFDKVLQDWSESQNSNSTLSLSFNEEQLHQLEKGAQVTIVQSECLLNLISGSFMTDCDKLESSIKKAKEDHRKIWQTILNKLNVTHENDVSYTNHQTYQTTNFGANIISKLSPIVAQELENLKESTKAVRIAMEENKSLMADCRFVLIEAIAQLPKMPAKFSEVQPIISCQRSRQRDDRRFDDDRNGLEAPGNIQNPPVVDNSYFDSSGSSQQQVTNNPQRFDWTSRRRVSQSNSGRDSQQPSHERTVYRRTNTTRSPGARNGTNGSSFRRRYESLYNTSDDSQSPSRHSISSSIDALLGNQSSPDYRGGSYTYQTRRYNTSVGTSRSGSVNGQPFQTPILWQNRTWHWSTNRTREYDPDLDGTTLPPPYQIDRHEEWDGTDIIRYPTDDRHPLAIYGSGRCDELQACYPATGNLLIGREEKLMSSSTCGLQKMESHLKEKKKCFYCDSRPQNKNNPRLYHGIENIVQRIGRKRKQTWWQAENGAEHVSLGFDLEAEFHFTHLIITFKTFRPSAMLIERSHDFGRTWNIYQYFAYDCVDSFPGVPVGPRQKISDVVCDSHYSGVEPSTEGEVIFRVLPPNIRIDDPYSPEVQNLLKMTNLRINFTKLHNLGDNLLDSRDEIKEKYYYSIYDMVVRGSCSCYGHASRCIADPGQETIPDMVYGRCECTHHTKGLNCEQCEDFHNDVPWKPAIGRQTNACKICNCNSHAKRCHFDPAVYEATGKVSGGVCDDCQHNTMGRNCEQCKPYFYRDPGRRIEDPYVCQPCDCDPRGSLDDALCDEHTDVGSALEAGKCHCKRNVEGRRCDRCLPGFWNFVESNPDGCEACTCNTLGTVGNLGCNVLNGDCVCKRNVVGRDCNQCAPDYYGLNDDDEGCKACDCDPGGAYDNSCDVMSGQCKCRPHVTGRRCDTPDQNFFAPYLDYVIYEAEVAKVSPDAQVTPREPHGDRMVTWTGLGFVRAFPGTRLEFDVTDIPETLDYDIIVRYEPQLAGVWEGVRVVIDSPYPTDPRGPCNRSLIQENTRTTSLPATERYVVVSNVCLERGKQYKIKLEINEYDRNIDRESASILIDSRQEFERFRCGSSYYSVTRSPEPPEICRKYLYSVGFYVFGGAYGCNCDPTGSVSTVCNNLGGQCQCRPNVFGRHCDRCRPGYYGFSPEGCKPCDCHSVGSLDNFCDTQSGQCKCRAGTYGRQCDECQPGYWNYPNCQRCDCSGHTDLCDSKTGVCINCRDFTTGSRCERCERGYYGSPLMLNEASIPCRACPCPGIAGSGMSHAESCDLDGRTQNVICHCMSGYSGERCDRCDNNYFGEPAIPGGQCRQCQCSNNIDIAQPGNCDARTGDCLRCLYNTAGAHCEVCKPGFWGEAAQQQCIECVCNPLGTDPNAGPCDHTTGQCPCLPNVLGKSCDRCAVNHWKIASGEGCDACDCDPQGSYNLKCNEFDGQCHCRPGHGGRKCDECQPNFWGDPRVQCYQCECNPSGSSTLQCLRNNGSCVCVDGISGPRCDRCARGFTGKAPHCDPCGECFDNWDLTISTLKDHTLRLLDSARRIKQTGTTGAYTTEFTNIDNSLNEIESILSGQNITESDITTIEEMIEQLRRNLTETQNILTGFEGQMDGINKRILAANLALSDLRRKSQDLQFQADALRENATKLQEANVEGAFNITRDAQRRSRASEQRIRETMPTLYESERKRRQTERLLDQVAGRYNASIGDNEASLNEISRKISLLEDKIPNINEMVCDGRGSVTTCDSLCGGAGCGKCGGLSCTKGAATKADNALELATKADGVLKDKEKTARNELNGILEARHKSEEALREAKAAYDRAIAAKNTSEETTLDVQQLLDSIETFLGEEASRPAEIRTMAEECLALEISLRPEQIQELAKQINETIAGLTDITKILMETAGDLANANRLKDRADRAKQRADGILGQAEEVQNALKEAIDAQRKAEAAIAKANGDINSATGDLGQIESETQSAAMNAEKAGSGISDLQKRLDELKKKFSLNEIEMRKADNEANIAAKNAEEAGQAAQELEQRFNEASRKLEDKARASGAVKERAENLRERAKKLAENASTKLGVLQEMEDGFHENERRLNESQKIIDELNKSMGLHLIYIEEKSTFYRNCQG</sequence>
<dbReference type="InterPro" id="IPR017441">
    <property type="entry name" value="Protein_kinase_ATP_BS"/>
</dbReference>
<evidence type="ECO:0000256" key="6">
    <source>
        <dbReference type="ARBA" id="ARBA00022530"/>
    </source>
</evidence>
<dbReference type="Pfam" id="PF00053">
    <property type="entry name" value="EGF_laminin"/>
    <property type="match status" value="11"/>
</dbReference>
<keyword evidence="13" id="KW-0084">Basement membrane</keyword>
<dbReference type="CDD" id="cd00055">
    <property type="entry name" value="EGF_Lam"/>
    <property type="match status" value="13"/>
</dbReference>
<dbReference type="Pfam" id="PF21199">
    <property type="entry name" value="LAMININ_IV_B"/>
    <property type="match status" value="1"/>
</dbReference>
<evidence type="ECO:0000256" key="2">
    <source>
        <dbReference type="ARBA" id="ARBA00004496"/>
    </source>
</evidence>
<dbReference type="InterPro" id="IPR000719">
    <property type="entry name" value="Prot_kinase_dom"/>
</dbReference>
<dbReference type="InterPro" id="IPR013015">
    <property type="entry name" value="Laminin_IV_B"/>
</dbReference>
<feature type="disulfide bond" evidence="19">
    <location>
        <begin position="1682"/>
        <end position="1691"/>
    </location>
</feature>
<dbReference type="FunFam" id="2.10.25.10:FF:000101">
    <property type="entry name" value="Laminin subunit beta 1"/>
    <property type="match status" value="1"/>
</dbReference>
<evidence type="ECO:0000313" key="28">
    <source>
        <dbReference type="Proteomes" id="UP000728032"/>
    </source>
</evidence>
<dbReference type="PROSITE" id="PS01248">
    <property type="entry name" value="EGF_LAM_1"/>
    <property type="match status" value="5"/>
</dbReference>
<dbReference type="EMBL" id="OC914942">
    <property type="protein sequence ID" value="CAD7637690.1"/>
    <property type="molecule type" value="Genomic_DNA"/>
</dbReference>
<feature type="domain" description="Laminin EGF-like" evidence="24">
    <location>
        <begin position="1223"/>
        <end position="1282"/>
    </location>
</feature>
<dbReference type="InterPro" id="IPR056863">
    <property type="entry name" value="LMN_ATRN_NET-like_EGF"/>
</dbReference>
<keyword evidence="17" id="KW-0325">Glycoprotein</keyword>
<gene>
    <name evidence="27" type="ORF">ONB1V03_LOCUS969</name>
</gene>
<accession>A0A7R9LA19</accession>
<dbReference type="FunFam" id="2.10.25.10:FF:000135">
    <property type="entry name" value="Laminin subunit beta 4"/>
    <property type="match status" value="1"/>
</dbReference>
<dbReference type="CDD" id="cd22302">
    <property type="entry name" value="cc_DmLAMB1-like_C"/>
    <property type="match status" value="1"/>
</dbReference>
<dbReference type="FunFam" id="2.60.120.260:FF:000010">
    <property type="entry name" value="Laminin subunit beta 1"/>
    <property type="match status" value="1"/>
</dbReference>
<feature type="compositionally biased region" description="Polar residues" evidence="22">
    <location>
        <begin position="690"/>
        <end position="701"/>
    </location>
</feature>
<keyword evidence="11" id="KW-0418">Kinase</keyword>
<comment type="subcellular location">
    <subcellularLocation>
        <location evidence="2">Cytoplasm</location>
    </subcellularLocation>
    <subcellularLocation>
        <location evidence="1">Secreted</location>
        <location evidence="1">Extracellular space</location>
        <location evidence="1">Extracellular matrix</location>
        <location evidence="1">Basement membrane</location>
    </subcellularLocation>
</comment>
<feature type="disulfide bond" evidence="19">
    <location>
        <begin position="1253"/>
        <end position="1262"/>
    </location>
</feature>
<evidence type="ECO:0000256" key="12">
    <source>
        <dbReference type="ARBA" id="ARBA00022840"/>
    </source>
</evidence>
<feature type="compositionally biased region" description="Basic and acidic residues" evidence="22">
    <location>
        <begin position="633"/>
        <end position="646"/>
    </location>
</feature>
<evidence type="ECO:0000256" key="10">
    <source>
        <dbReference type="ARBA" id="ARBA00022741"/>
    </source>
</evidence>
<keyword evidence="8" id="KW-0732">Signal</keyword>
<feature type="disulfide bond" evidence="19">
    <location>
        <begin position="1925"/>
        <end position="1937"/>
    </location>
</feature>
<feature type="coiled-coil region" evidence="21">
    <location>
        <begin position="2358"/>
        <end position="2522"/>
    </location>
</feature>
<dbReference type="InterPro" id="IPR011009">
    <property type="entry name" value="Kinase-like_dom_sf"/>
</dbReference>
<dbReference type="SMART" id="SM00180">
    <property type="entry name" value="EGF_Lam"/>
    <property type="match status" value="13"/>
</dbReference>
<evidence type="ECO:0000256" key="8">
    <source>
        <dbReference type="ARBA" id="ARBA00022729"/>
    </source>
</evidence>
<evidence type="ECO:0000256" key="14">
    <source>
        <dbReference type="ARBA" id="ARBA00022889"/>
    </source>
</evidence>
<keyword evidence="12 20" id="KW-0067">ATP-binding</keyword>
<feature type="region of interest" description="Disordered" evidence="22">
    <location>
        <begin position="628"/>
        <end position="730"/>
    </location>
</feature>
<dbReference type="Gene3D" id="1.10.510.10">
    <property type="entry name" value="Transferase(Phosphotransferase) domain 1"/>
    <property type="match status" value="1"/>
</dbReference>
<dbReference type="Gene3D" id="1.10.287.1490">
    <property type="match status" value="1"/>
</dbReference>
<keyword evidence="16 19" id="KW-1015">Disulfide bond</keyword>
<dbReference type="FunFam" id="1.10.510.10:FF:000100">
    <property type="entry name" value="inhibitor of nuclear factor kappa-B kinase subunit epsilon"/>
    <property type="match status" value="1"/>
</dbReference>
<dbReference type="GO" id="GO:0009888">
    <property type="term" value="P:tissue development"/>
    <property type="evidence" value="ECO:0007669"/>
    <property type="project" value="TreeGrafter"/>
</dbReference>
<dbReference type="SUPFAM" id="SSF56112">
    <property type="entry name" value="Protein kinase-like (PK-like)"/>
    <property type="match status" value="1"/>
</dbReference>